<proteinExistence type="predicted"/>
<dbReference type="CDD" id="cd04301">
    <property type="entry name" value="NAT_SF"/>
    <property type="match status" value="1"/>
</dbReference>
<dbReference type="Gene3D" id="3.40.630.30">
    <property type="match status" value="1"/>
</dbReference>
<evidence type="ECO:0000313" key="4">
    <source>
        <dbReference type="EMBL" id="SEC50026.1"/>
    </source>
</evidence>
<dbReference type="AlphaFoldDB" id="A0A1H4T0S8"/>
<organism evidence="4 5">
    <name type="scientific">Paramicrobacterium humi</name>
    <dbReference type="NCBI Taxonomy" id="640635"/>
    <lineage>
        <taxon>Bacteria</taxon>
        <taxon>Bacillati</taxon>
        <taxon>Actinomycetota</taxon>
        <taxon>Actinomycetes</taxon>
        <taxon>Micrococcales</taxon>
        <taxon>Microbacteriaceae</taxon>
        <taxon>Paramicrobacterium</taxon>
    </lineage>
</organism>
<dbReference type="SUPFAM" id="SSF55729">
    <property type="entry name" value="Acyl-CoA N-acyltransferases (Nat)"/>
    <property type="match status" value="1"/>
</dbReference>
<keyword evidence="5" id="KW-1185">Reference proteome</keyword>
<keyword evidence="1 4" id="KW-0808">Transferase</keyword>
<feature type="domain" description="N-acetyltransferase" evidence="3">
    <location>
        <begin position="160"/>
        <end position="303"/>
    </location>
</feature>
<dbReference type="Proteomes" id="UP000199183">
    <property type="component" value="Unassembled WGS sequence"/>
</dbReference>
<name>A0A1H4T0S8_9MICO</name>
<reference evidence="4 5" key="1">
    <citation type="submission" date="2016-10" db="EMBL/GenBank/DDBJ databases">
        <authorList>
            <person name="de Groot N.N."/>
        </authorList>
    </citation>
    <scope>NUCLEOTIDE SEQUENCE [LARGE SCALE GENOMIC DNA]</scope>
    <source>
        <strain evidence="4 5">DSM 21799</strain>
    </source>
</reference>
<dbReference type="PROSITE" id="PS51186">
    <property type="entry name" value="GNAT"/>
    <property type="match status" value="1"/>
</dbReference>
<dbReference type="InterPro" id="IPR016181">
    <property type="entry name" value="Acyl_CoA_acyltransferase"/>
</dbReference>
<dbReference type="Pfam" id="PF00583">
    <property type="entry name" value="Acetyltransf_1"/>
    <property type="match status" value="1"/>
</dbReference>
<dbReference type="PANTHER" id="PTHR43877:SF2">
    <property type="entry name" value="AMINOALKYLPHOSPHONATE N-ACETYLTRANSFERASE-RELATED"/>
    <property type="match status" value="1"/>
</dbReference>
<dbReference type="RefSeq" id="WP_245723728.1">
    <property type="nucleotide sequence ID" value="NZ_FNRY01000002.1"/>
</dbReference>
<dbReference type="NCBIfam" id="NF002959">
    <property type="entry name" value="PRK03624.1"/>
    <property type="match status" value="1"/>
</dbReference>
<dbReference type="InterPro" id="IPR050832">
    <property type="entry name" value="Bact_Acetyltransf"/>
</dbReference>
<dbReference type="Pfam" id="PF19673">
    <property type="entry name" value="DUF6176"/>
    <property type="match status" value="1"/>
</dbReference>
<gene>
    <name evidence="4" type="ORF">SAMN04489806_3068</name>
</gene>
<sequence>MREPVPFRPVDDDFPGWPMPASVPAGVRLELSRAKLLDHAEARFDEWMAMLHTRYDECVATLPREKMAFESTFLNQEADGSWWMYHVQVLGADSPGLDLRNPVDAAHQDFARATKHRGWEELRPALFLADPRVRAAVIEAAAGESGECWPEDERTDAAGPHIAPLPWPLRERAVQLWHDCGLTRPWNDPLADLDRALRGETSAVLAAVERDELLGTVMVGHDGHRGWIYYLAVSPHRRRQGVGGMLLEAAERWLRERGVPKVMLMVRESNPDVLEFYRSRGYDDQGTQVLGKFFDASLQDRRRSG</sequence>
<dbReference type="GO" id="GO:0016747">
    <property type="term" value="F:acyltransferase activity, transferring groups other than amino-acyl groups"/>
    <property type="evidence" value="ECO:0007669"/>
    <property type="project" value="InterPro"/>
</dbReference>
<dbReference type="PANTHER" id="PTHR43877">
    <property type="entry name" value="AMINOALKYLPHOSPHONATE N-ACETYLTRANSFERASE-RELATED-RELATED"/>
    <property type="match status" value="1"/>
</dbReference>
<keyword evidence="2" id="KW-0012">Acyltransferase</keyword>
<dbReference type="InterPro" id="IPR046174">
    <property type="entry name" value="DUF6176"/>
</dbReference>
<dbReference type="EMBL" id="FNRY01000002">
    <property type="protein sequence ID" value="SEC50026.1"/>
    <property type="molecule type" value="Genomic_DNA"/>
</dbReference>
<dbReference type="STRING" id="640635.SAMN04489806_3068"/>
<evidence type="ECO:0000313" key="5">
    <source>
        <dbReference type="Proteomes" id="UP000199183"/>
    </source>
</evidence>
<accession>A0A1H4T0S8</accession>
<evidence type="ECO:0000256" key="2">
    <source>
        <dbReference type="ARBA" id="ARBA00023315"/>
    </source>
</evidence>
<evidence type="ECO:0000256" key="1">
    <source>
        <dbReference type="ARBA" id="ARBA00022679"/>
    </source>
</evidence>
<evidence type="ECO:0000259" key="3">
    <source>
        <dbReference type="PROSITE" id="PS51186"/>
    </source>
</evidence>
<dbReference type="InterPro" id="IPR000182">
    <property type="entry name" value="GNAT_dom"/>
</dbReference>
<protein>
    <submittedName>
        <fullName evidence="4">Acetyltransferase (GNAT) family protein</fullName>
    </submittedName>
</protein>